<dbReference type="AlphaFoldDB" id="A0AA39Q7E9"/>
<organism evidence="1 2">
    <name type="scientific">Armillaria luteobubalina</name>
    <dbReference type="NCBI Taxonomy" id="153913"/>
    <lineage>
        <taxon>Eukaryota</taxon>
        <taxon>Fungi</taxon>
        <taxon>Dikarya</taxon>
        <taxon>Basidiomycota</taxon>
        <taxon>Agaricomycotina</taxon>
        <taxon>Agaricomycetes</taxon>
        <taxon>Agaricomycetidae</taxon>
        <taxon>Agaricales</taxon>
        <taxon>Marasmiineae</taxon>
        <taxon>Physalacriaceae</taxon>
        <taxon>Armillaria</taxon>
    </lineage>
</organism>
<dbReference type="Proteomes" id="UP001175228">
    <property type="component" value="Unassembled WGS sequence"/>
</dbReference>
<protein>
    <recommendedName>
        <fullName evidence="3">F-box domain-containing protein</fullName>
    </recommendedName>
</protein>
<gene>
    <name evidence="1" type="ORF">EDD18DRAFT_152282</name>
</gene>
<name>A0AA39Q7E9_9AGAR</name>
<dbReference type="SUPFAM" id="SSF52047">
    <property type="entry name" value="RNI-like"/>
    <property type="match status" value="1"/>
</dbReference>
<keyword evidence="2" id="KW-1185">Reference proteome</keyword>
<reference evidence="1" key="1">
    <citation type="submission" date="2023-06" db="EMBL/GenBank/DDBJ databases">
        <authorList>
            <consortium name="Lawrence Berkeley National Laboratory"/>
            <person name="Ahrendt S."/>
            <person name="Sahu N."/>
            <person name="Indic B."/>
            <person name="Wong-Bajracharya J."/>
            <person name="Merenyi Z."/>
            <person name="Ke H.-M."/>
            <person name="Monk M."/>
            <person name="Kocsube S."/>
            <person name="Drula E."/>
            <person name="Lipzen A."/>
            <person name="Balint B."/>
            <person name="Henrissat B."/>
            <person name="Andreopoulos B."/>
            <person name="Martin F.M."/>
            <person name="Harder C.B."/>
            <person name="Rigling D."/>
            <person name="Ford K.L."/>
            <person name="Foster G.D."/>
            <person name="Pangilinan J."/>
            <person name="Papanicolaou A."/>
            <person name="Barry K."/>
            <person name="LaButti K."/>
            <person name="Viragh M."/>
            <person name="Koriabine M."/>
            <person name="Yan M."/>
            <person name="Riley R."/>
            <person name="Champramary S."/>
            <person name="Plett K.L."/>
            <person name="Tsai I.J."/>
            <person name="Slot J."/>
            <person name="Sipos G."/>
            <person name="Plett J."/>
            <person name="Nagy L.G."/>
            <person name="Grigoriev I.V."/>
        </authorList>
    </citation>
    <scope>NUCLEOTIDE SEQUENCE</scope>
    <source>
        <strain evidence="1">HWK02</strain>
    </source>
</reference>
<accession>A0AA39Q7E9</accession>
<sequence length="432" mass="48430">MDVGHSIICDRDIQGSDQFKCLFDSIQVLQDDPDPCEGERAVMIPEIPQEIICAIIESFEYPKDIDTWKSCSLVCRSWRPIAQQCIHRCYTYPSKRSFGSCPLGSSTPLTFESLMPYPNILRYIRTFRILGTYGYLSSPPLLQKVIGHLARVAHVDIGSVSMGGLPSSYGGIPDLFHLPTISSVHICDSALNPVDAETLFRNSSSLKHLRLTRTEFLENDTGHSQRSLHPSHLQSLDIQLSSQSLGAFQSWVVHPGGSVSLDRLKVLRLRDATGPRIKELGPLFDAVKSSLERLEYEQTAKGSINSFGNADGQWDEFPDSIEKLNLRSLRVTGYLSSASIAQKILSFVNVVTRRSTRLDLLELDFTVLHAEYSDAYNWLNVEQVRDKVRTVGKAVSMELFMAIDGSETCVWVSEEDKKFSGSVKTHLKLRLR</sequence>
<dbReference type="Gene3D" id="3.80.10.10">
    <property type="entry name" value="Ribonuclease Inhibitor"/>
    <property type="match status" value="1"/>
</dbReference>
<evidence type="ECO:0008006" key="3">
    <source>
        <dbReference type="Google" id="ProtNLM"/>
    </source>
</evidence>
<evidence type="ECO:0000313" key="2">
    <source>
        <dbReference type="Proteomes" id="UP001175228"/>
    </source>
</evidence>
<proteinExistence type="predicted"/>
<evidence type="ECO:0000313" key="1">
    <source>
        <dbReference type="EMBL" id="KAK0497386.1"/>
    </source>
</evidence>
<comment type="caution">
    <text evidence="1">The sequence shown here is derived from an EMBL/GenBank/DDBJ whole genome shotgun (WGS) entry which is preliminary data.</text>
</comment>
<dbReference type="EMBL" id="JAUEPU010000013">
    <property type="protein sequence ID" value="KAK0497386.1"/>
    <property type="molecule type" value="Genomic_DNA"/>
</dbReference>
<dbReference type="InterPro" id="IPR032675">
    <property type="entry name" value="LRR_dom_sf"/>
</dbReference>